<dbReference type="Pfam" id="PF00072">
    <property type="entry name" value="Response_reg"/>
    <property type="match status" value="1"/>
</dbReference>
<accession>A0A1U7HZ56</accession>
<keyword evidence="4" id="KW-1185">Reference proteome</keyword>
<keyword evidence="1" id="KW-0597">Phosphoprotein</keyword>
<protein>
    <submittedName>
        <fullName evidence="3">Two-component system response regulator</fullName>
    </submittedName>
</protein>
<proteinExistence type="predicted"/>
<reference evidence="3 4" key="1">
    <citation type="submission" date="2016-11" db="EMBL/GenBank/DDBJ databases">
        <title>Draft Genome Sequences of Nine Cyanobacterial Strains from Diverse Habitats.</title>
        <authorList>
            <person name="Zhu T."/>
            <person name="Hou S."/>
            <person name="Lu X."/>
            <person name="Hess W.R."/>
        </authorList>
    </citation>
    <scope>NUCLEOTIDE SEQUENCE [LARGE SCALE GENOMIC DNA]</scope>
    <source>
        <strain evidence="3 4">5.2 s.c.1</strain>
    </source>
</reference>
<dbReference type="SMART" id="SM00448">
    <property type="entry name" value="REC"/>
    <property type="match status" value="1"/>
</dbReference>
<evidence type="ECO:0000259" key="2">
    <source>
        <dbReference type="PROSITE" id="PS50110"/>
    </source>
</evidence>
<name>A0A1U7HZ56_9CHRO</name>
<sequence length="133" mass="14750">MLPLSCQSSTLRVLIADDHELTRFSLKLALANQENIELVGLASNGLEAVEMVQRHHPDVIILDLQMPVMDGLSASNQIKDIAPGTQIIAYSSLEEPKLRESNQLNNMDAFCRKDTSTPELIALVREIGNRNIK</sequence>
<dbReference type="Gene3D" id="3.40.50.2300">
    <property type="match status" value="1"/>
</dbReference>
<dbReference type="AlphaFoldDB" id="A0A1U7HZ56"/>
<dbReference type="PROSITE" id="PS50110">
    <property type="entry name" value="RESPONSE_REGULATORY"/>
    <property type="match status" value="1"/>
</dbReference>
<comment type="caution">
    <text evidence="3">The sequence shown here is derived from an EMBL/GenBank/DDBJ whole genome shotgun (WGS) entry which is preliminary data.</text>
</comment>
<dbReference type="Proteomes" id="UP000185984">
    <property type="component" value="Unassembled WGS sequence"/>
</dbReference>
<dbReference type="SUPFAM" id="SSF52172">
    <property type="entry name" value="CheY-like"/>
    <property type="match status" value="1"/>
</dbReference>
<feature type="domain" description="Response regulatory" evidence="2">
    <location>
        <begin position="12"/>
        <end position="128"/>
    </location>
</feature>
<dbReference type="RefSeq" id="WP_073548084.1">
    <property type="nucleotide sequence ID" value="NZ_CAWMVK010000012.1"/>
</dbReference>
<dbReference type="STRING" id="247279.NIES1031_03330"/>
<dbReference type="OrthoDB" id="9790669at2"/>
<dbReference type="InterPro" id="IPR001789">
    <property type="entry name" value="Sig_transdc_resp-reg_receiver"/>
</dbReference>
<dbReference type="InterPro" id="IPR011006">
    <property type="entry name" value="CheY-like_superfamily"/>
</dbReference>
<evidence type="ECO:0000313" key="3">
    <source>
        <dbReference type="EMBL" id="OKH28935.1"/>
    </source>
</evidence>
<evidence type="ECO:0000256" key="1">
    <source>
        <dbReference type="PROSITE-ProRule" id="PRU00169"/>
    </source>
</evidence>
<dbReference type="PANTHER" id="PTHR43228">
    <property type="entry name" value="TWO-COMPONENT RESPONSE REGULATOR"/>
    <property type="match status" value="1"/>
</dbReference>
<dbReference type="InterPro" id="IPR058245">
    <property type="entry name" value="NreC/VraR/RcsB-like_REC"/>
</dbReference>
<gene>
    <name evidence="3" type="ORF">NIES1031_03330</name>
</gene>
<dbReference type="InterPro" id="IPR052048">
    <property type="entry name" value="ST_Response_Regulator"/>
</dbReference>
<dbReference type="PANTHER" id="PTHR43228:SF1">
    <property type="entry name" value="TWO-COMPONENT RESPONSE REGULATOR ARR22"/>
    <property type="match status" value="1"/>
</dbReference>
<dbReference type="EMBL" id="MRCC01000002">
    <property type="protein sequence ID" value="OKH28935.1"/>
    <property type="molecule type" value="Genomic_DNA"/>
</dbReference>
<dbReference type="CDD" id="cd17535">
    <property type="entry name" value="REC_NarL-like"/>
    <property type="match status" value="1"/>
</dbReference>
<feature type="modified residue" description="4-aspartylphosphate" evidence="1">
    <location>
        <position position="63"/>
    </location>
</feature>
<organism evidence="3 4">
    <name type="scientific">Chroogloeocystis siderophila 5.2 s.c.1</name>
    <dbReference type="NCBI Taxonomy" id="247279"/>
    <lineage>
        <taxon>Bacteria</taxon>
        <taxon>Bacillati</taxon>
        <taxon>Cyanobacteriota</taxon>
        <taxon>Cyanophyceae</taxon>
        <taxon>Oscillatoriophycideae</taxon>
        <taxon>Chroococcales</taxon>
        <taxon>Chroococcaceae</taxon>
        <taxon>Chroogloeocystis</taxon>
    </lineage>
</organism>
<evidence type="ECO:0000313" key="4">
    <source>
        <dbReference type="Proteomes" id="UP000185984"/>
    </source>
</evidence>
<dbReference type="GO" id="GO:0000160">
    <property type="term" value="P:phosphorelay signal transduction system"/>
    <property type="evidence" value="ECO:0007669"/>
    <property type="project" value="InterPro"/>
</dbReference>